<evidence type="ECO:0000313" key="4">
    <source>
        <dbReference type="Proteomes" id="UP000693946"/>
    </source>
</evidence>
<dbReference type="EMBL" id="JAGKHQ010000001">
    <property type="protein sequence ID" value="KAG7526080.1"/>
    <property type="molecule type" value="Genomic_DNA"/>
</dbReference>
<dbReference type="InterPro" id="IPR003604">
    <property type="entry name" value="Matrin/U1-like-C_Znf_C2H2"/>
</dbReference>
<dbReference type="PANTHER" id="PTHR12190:SF1">
    <property type="entry name" value="DBIRD COMPLEX SUBUNIT ZNF326"/>
    <property type="match status" value="1"/>
</dbReference>
<feature type="region of interest" description="Disordered" evidence="1">
    <location>
        <begin position="270"/>
        <end position="294"/>
    </location>
</feature>
<feature type="domain" description="U1-type" evidence="2">
    <location>
        <begin position="390"/>
        <end position="425"/>
    </location>
</feature>
<dbReference type="Proteomes" id="UP000693946">
    <property type="component" value="Linkage Group LG1"/>
</dbReference>
<dbReference type="AlphaFoldDB" id="A0AAV6T9D2"/>
<name>A0AAV6T9D2_SOLSE</name>
<dbReference type="GO" id="GO:0032784">
    <property type="term" value="P:regulation of DNA-templated transcription elongation"/>
    <property type="evidence" value="ECO:0007669"/>
    <property type="project" value="TreeGrafter"/>
</dbReference>
<feature type="compositionally biased region" description="Basic and acidic residues" evidence="1">
    <location>
        <begin position="139"/>
        <end position="148"/>
    </location>
</feature>
<organism evidence="3 4">
    <name type="scientific">Solea senegalensis</name>
    <name type="common">Senegalese sole</name>
    <dbReference type="NCBI Taxonomy" id="28829"/>
    <lineage>
        <taxon>Eukaryota</taxon>
        <taxon>Metazoa</taxon>
        <taxon>Chordata</taxon>
        <taxon>Craniata</taxon>
        <taxon>Vertebrata</taxon>
        <taxon>Euteleostomi</taxon>
        <taxon>Actinopterygii</taxon>
        <taxon>Neopterygii</taxon>
        <taxon>Teleostei</taxon>
        <taxon>Neoteleostei</taxon>
        <taxon>Acanthomorphata</taxon>
        <taxon>Carangaria</taxon>
        <taxon>Pleuronectiformes</taxon>
        <taxon>Pleuronectoidei</taxon>
        <taxon>Soleidae</taxon>
        <taxon>Solea</taxon>
    </lineage>
</organism>
<dbReference type="GO" id="GO:0044609">
    <property type="term" value="C:DBIRD complex"/>
    <property type="evidence" value="ECO:0007669"/>
    <property type="project" value="TreeGrafter"/>
</dbReference>
<accession>A0AAV6T9D2</accession>
<dbReference type="InterPro" id="IPR007071">
    <property type="entry name" value="AKAP95"/>
</dbReference>
<reference evidence="3 4" key="1">
    <citation type="journal article" date="2021" name="Sci. Rep.">
        <title>Chromosome anchoring in Senegalese sole (Solea senegalensis) reveals sex-associated markers and genome rearrangements in flatfish.</title>
        <authorList>
            <person name="Guerrero-Cozar I."/>
            <person name="Gomez-Garrido J."/>
            <person name="Berbel C."/>
            <person name="Martinez-Blanch J.F."/>
            <person name="Alioto T."/>
            <person name="Claros M.G."/>
            <person name="Gagnaire P.A."/>
            <person name="Manchado M."/>
        </authorList>
    </citation>
    <scope>NUCLEOTIDE SEQUENCE [LARGE SCALE GENOMIC DNA]</scope>
    <source>
        <strain evidence="3">Sse05_10M</strain>
    </source>
</reference>
<sequence length="459" mass="51895">MKRQNNVPFTHSATPKGVAPVYKQVPARVPKEFMEAMKRIPSKAADYANIRTPEPTAKTQPKTKKGKAQSSANKWRSSFKPLGDEDDDGDDGDDGGNDDDAANDQSSSGKVELYNPYDPGSPDSEIEKKDYNRSSSEQNQDHKLERQRLSPGISCRDNNRWDSTFSEPGSRHFVRRDFFPEPRTTESQGLSSGHRLPERQAYSPHAETLDRPVFGSLSRDVDHRICSPDMIIHSSSPQECLASYGGQKANGEERIRVLEHRREMTTVRLSPPKVQHDSKHHLGLKEKGQDPVTPATEVTRNRIKTVMMDESPVTCDLCDVELANGQELEDHLDSKNHWVTLEYIQQNNNYDDLAIAFLQDVMIYKSRHCSRAIEDSALLALQENDHMTKVEMFHCAACNIFVSTSALSVQTHITSQEHLANTREFGVQQRRTCLEKAGTIMKELKPQFELFVKGDKPFE</sequence>
<gene>
    <name evidence="3" type="ORF">JOB18_036483</name>
</gene>
<dbReference type="GO" id="GO:0008270">
    <property type="term" value="F:zinc ion binding"/>
    <property type="evidence" value="ECO:0007669"/>
    <property type="project" value="InterPro"/>
</dbReference>
<dbReference type="GO" id="GO:0003677">
    <property type="term" value="F:DNA binding"/>
    <property type="evidence" value="ECO:0007669"/>
    <property type="project" value="InterPro"/>
</dbReference>
<proteinExistence type="predicted"/>
<comment type="caution">
    <text evidence="3">The sequence shown here is derived from an EMBL/GenBank/DDBJ whole genome shotgun (WGS) entry which is preliminary data.</text>
</comment>
<feature type="compositionally biased region" description="Basic and acidic residues" evidence="1">
    <location>
        <begin position="175"/>
        <end position="184"/>
    </location>
</feature>
<evidence type="ECO:0000259" key="2">
    <source>
        <dbReference type="SMART" id="SM00451"/>
    </source>
</evidence>
<feature type="domain" description="U1-type" evidence="2">
    <location>
        <begin position="310"/>
        <end position="344"/>
    </location>
</feature>
<evidence type="ECO:0000313" key="3">
    <source>
        <dbReference type="EMBL" id="KAG7526080.1"/>
    </source>
</evidence>
<feature type="region of interest" description="Disordered" evidence="1">
    <location>
        <begin position="41"/>
        <end position="198"/>
    </location>
</feature>
<dbReference type="GO" id="GO:0005634">
    <property type="term" value="C:nucleus"/>
    <property type="evidence" value="ECO:0007669"/>
    <property type="project" value="InterPro"/>
</dbReference>
<keyword evidence="4" id="KW-1185">Reference proteome</keyword>
<evidence type="ECO:0000256" key="1">
    <source>
        <dbReference type="SAM" id="MobiDB-lite"/>
    </source>
</evidence>
<dbReference type="Pfam" id="PF04988">
    <property type="entry name" value="AKAP95"/>
    <property type="match status" value="1"/>
</dbReference>
<dbReference type="PANTHER" id="PTHR12190">
    <property type="entry name" value="A-KINASE ANCHOR PROTEIN AKAP 8"/>
    <property type="match status" value="1"/>
</dbReference>
<dbReference type="Pfam" id="PF12874">
    <property type="entry name" value="zf-met"/>
    <property type="match status" value="1"/>
</dbReference>
<dbReference type="InterPro" id="IPR013087">
    <property type="entry name" value="Znf_C2H2_type"/>
</dbReference>
<dbReference type="SMART" id="SM00451">
    <property type="entry name" value="ZnF_U1"/>
    <property type="match status" value="2"/>
</dbReference>
<feature type="compositionally biased region" description="Acidic residues" evidence="1">
    <location>
        <begin position="84"/>
        <end position="102"/>
    </location>
</feature>
<feature type="compositionally biased region" description="Polar residues" evidence="1">
    <location>
        <begin position="1"/>
        <end position="13"/>
    </location>
</feature>
<protein>
    <submittedName>
        <fullName evidence="3">DBIRD complex subunit ZNF326 isoform X1</fullName>
    </submittedName>
</protein>
<feature type="region of interest" description="Disordered" evidence="1">
    <location>
        <begin position="1"/>
        <end position="20"/>
    </location>
</feature>